<evidence type="ECO:0000256" key="1">
    <source>
        <dbReference type="ARBA" id="ARBA00022603"/>
    </source>
</evidence>
<dbReference type="Proteomes" id="UP000031121">
    <property type="component" value="Chromosome"/>
</dbReference>
<name>A0A0A8B3L3_9ACTN</name>
<gene>
    <name evidence="5" type="ORF">JI75_00620</name>
</gene>
<proteinExistence type="predicted"/>
<dbReference type="Gene3D" id="3.40.50.150">
    <property type="entry name" value="Vaccinia Virus protein VP39"/>
    <property type="match status" value="1"/>
</dbReference>
<dbReference type="GO" id="GO:0032259">
    <property type="term" value="P:methylation"/>
    <property type="evidence" value="ECO:0007669"/>
    <property type="project" value="UniProtKB-KW"/>
</dbReference>
<dbReference type="InterPro" id="IPR013216">
    <property type="entry name" value="Methyltransf_11"/>
</dbReference>
<dbReference type="EMBL" id="CP009302">
    <property type="protein sequence ID" value="AJC11428.1"/>
    <property type="molecule type" value="Genomic_DNA"/>
</dbReference>
<feature type="domain" description="Methyltransferase type 11" evidence="4">
    <location>
        <begin position="53"/>
        <end position="149"/>
    </location>
</feature>
<reference evidence="5 6" key="2">
    <citation type="journal article" date="2015" name="Genome Announc.">
        <title>Complete Genome Sequence of Coriobacteriaceae Strain 68-1-3, a Novel Mucus-Degrading Isolate from the Swine Intestinal Tract.</title>
        <authorList>
            <person name="Looft T."/>
            <person name="Bayles D.O."/>
            <person name="Alt D.P."/>
            <person name="Stanton T.B."/>
        </authorList>
    </citation>
    <scope>NUCLEOTIDE SEQUENCE [LARGE SCALE GENOMIC DNA]</scope>
    <source>
        <strain evidence="5 6">68-1-3</strain>
    </source>
</reference>
<protein>
    <recommendedName>
        <fullName evidence="4">Methyltransferase type 11 domain-containing protein</fullName>
    </recommendedName>
</protein>
<keyword evidence="3" id="KW-0949">S-adenosyl-L-methionine</keyword>
<reference evidence="6" key="1">
    <citation type="submission" date="2014-08" db="EMBL/GenBank/DDBJ databases">
        <title>Coriobacteriaceae sp. complete genome.</title>
        <authorList>
            <person name="Looft T."/>
            <person name="Bayles D.O."/>
            <person name="Stanton T.B."/>
        </authorList>
    </citation>
    <scope>NUCLEOTIDE SEQUENCE [LARGE SCALE GENOMIC DNA]</scope>
    <source>
        <strain evidence="6">68-1-3</strain>
    </source>
</reference>
<keyword evidence="1" id="KW-0489">Methyltransferase</keyword>
<dbReference type="KEGG" id="cbac:JI75_00620"/>
<dbReference type="PANTHER" id="PTHR43464:SF19">
    <property type="entry name" value="UBIQUINONE BIOSYNTHESIS O-METHYLTRANSFERASE, MITOCHONDRIAL"/>
    <property type="match status" value="1"/>
</dbReference>
<evidence type="ECO:0000313" key="5">
    <source>
        <dbReference type="EMBL" id="AJC11428.1"/>
    </source>
</evidence>
<keyword evidence="6" id="KW-1185">Reference proteome</keyword>
<evidence type="ECO:0000259" key="4">
    <source>
        <dbReference type="Pfam" id="PF08241"/>
    </source>
</evidence>
<sequence length="255" mass="28778">MDPQEISRYWDVRAPSYSNGVRDEMAGFERRAWTQLLSERLASLGNPSDLRVLDLGCGPGFFSILLARQGCRVDAVDASEGMLGQAHANAVRAGVENEITFHKGDIKLTCFNDDSFDAIVSRNVTWLLDEPLQAYGEWHRLLVPGGKMIAFDANWYRYLIDAETDRKRTADQRDSSVLEWSADAVATSVEERACEQIALRLPLTYELRPSWDAAVLTDLGYSSVLTDESVWRRVWSRGEQLFYASSPLFMIEAVK</sequence>
<keyword evidence="2" id="KW-0808">Transferase</keyword>
<accession>A0A0A8B3L3</accession>
<evidence type="ECO:0000256" key="2">
    <source>
        <dbReference type="ARBA" id="ARBA00022679"/>
    </source>
</evidence>
<evidence type="ECO:0000313" key="6">
    <source>
        <dbReference type="Proteomes" id="UP000031121"/>
    </source>
</evidence>
<dbReference type="InterPro" id="IPR029063">
    <property type="entry name" value="SAM-dependent_MTases_sf"/>
</dbReference>
<dbReference type="PANTHER" id="PTHR43464">
    <property type="entry name" value="METHYLTRANSFERASE"/>
    <property type="match status" value="1"/>
</dbReference>
<dbReference type="CDD" id="cd02440">
    <property type="entry name" value="AdoMet_MTases"/>
    <property type="match status" value="1"/>
</dbReference>
<dbReference type="HOGENOM" id="CLU_037990_4_0_11"/>
<dbReference type="Pfam" id="PF08241">
    <property type="entry name" value="Methyltransf_11"/>
    <property type="match status" value="1"/>
</dbReference>
<dbReference type="GO" id="GO:0008757">
    <property type="term" value="F:S-adenosylmethionine-dependent methyltransferase activity"/>
    <property type="evidence" value="ECO:0007669"/>
    <property type="project" value="InterPro"/>
</dbReference>
<dbReference type="STRING" id="1531429.JI75_00620"/>
<organism evidence="5 6">
    <name type="scientific">Berryella intestinalis</name>
    <dbReference type="NCBI Taxonomy" id="1531429"/>
    <lineage>
        <taxon>Bacteria</taxon>
        <taxon>Bacillati</taxon>
        <taxon>Actinomycetota</taxon>
        <taxon>Coriobacteriia</taxon>
        <taxon>Eggerthellales</taxon>
        <taxon>Eggerthellaceae</taxon>
        <taxon>Berryella</taxon>
    </lineage>
</organism>
<dbReference type="AlphaFoldDB" id="A0A0A8B3L3"/>
<evidence type="ECO:0000256" key="3">
    <source>
        <dbReference type="ARBA" id="ARBA00022691"/>
    </source>
</evidence>
<dbReference type="SUPFAM" id="SSF53335">
    <property type="entry name" value="S-adenosyl-L-methionine-dependent methyltransferases"/>
    <property type="match status" value="1"/>
</dbReference>